<dbReference type="EMBL" id="FOZG01000001">
    <property type="protein sequence ID" value="SFR85610.1"/>
    <property type="molecule type" value="Genomic_DNA"/>
</dbReference>
<reference evidence="1 2" key="1">
    <citation type="submission" date="2016-10" db="EMBL/GenBank/DDBJ databases">
        <authorList>
            <person name="de Groot N.N."/>
        </authorList>
    </citation>
    <scope>NUCLEOTIDE SEQUENCE [LARGE SCALE GENOMIC DNA]</scope>
    <source>
        <strain evidence="1 2">S5-249</strain>
    </source>
</reference>
<dbReference type="Proteomes" id="UP000198824">
    <property type="component" value="Unassembled WGS sequence"/>
</dbReference>
<organism evidence="1 2">
    <name type="scientific">Sphingomonas jatrophae</name>
    <dbReference type="NCBI Taxonomy" id="1166337"/>
    <lineage>
        <taxon>Bacteria</taxon>
        <taxon>Pseudomonadati</taxon>
        <taxon>Pseudomonadota</taxon>
        <taxon>Alphaproteobacteria</taxon>
        <taxon>Sphingomonadales</taxon>
        <taxon>Sphingomonadaceae</taxon>
        <taxon>Sphingomonas</taxon>
    </lineage>
</organism>
<protein>
    <submittedName>
        <fullName evidence="1">Uncharacterized protein</fullName>
    </submittedName>
</protein>
<dbReference type="AlphaFoldDB" id="A0A1I6K452"/>
<evidence type="ECO:0000313" key="2">
    <source>
        <dbReference type="Proteomes" id="UP000198824"/>
    </source>
</evidence>
<name>A0A1I6K452_9SPHN</name>
<keyword evidence="2" id="KW-1185">Reference proteome</keyword>
<proteinExistence type="predicted"/>
<dbReference type="STRING" id="1166337.SAMN05192580_1277"/>
<accession>A0A1I6K452</accession>
<sequence>MDEAAFDQGDDCAIAGSLHDHVRDVAGISAAAVLAAGLLQTVFVAAPALLPGEGLGLYVPGLRIISDRCDVPEAGAAGRVQRRGG</sequence>
<gene>
    <name evidence="1" type="ORF">SAMN05192580_1277</name>
</gene>
<evidence type="ECO:0000313" key="1">
    <source>
        <dbReference type="EMBL" id="SFR85610.1"/>
    </source>
</evidence>
<dbReference type="RefSeq" id="WP_093312417.1">
    <property type="nucleotide sequence ID" value="NZ_FOZG01000001.1"/>
</dbReference>